<feature type="compositionally biased region" description="Low complexity" evidence="6">
    <location>
        <begin position="1"/>
        <end position="13"/>
    </location>
</feature>
<reference evidence="8" key="2">
    <citation type="submission" date="2014-06" db="EMBL/GenBank/DDBJ databases">
        <title>The complete genome of Blastobotrys (Arxula) adeninivorans LS3 - a yeast of biotechnological interest.</title>
        <authorList>
            <person name="Kunze G."/>
            <person name="Gaillardin C."/>
            <person name="Czernicka M."/>
            <person name="Durrens P."/>
            <person name="Martin T."/>
            <person name="Boer E."/>
            <person name="Gabaldon T."/>
            <person name="Cruz J."/>
            <person name="Talla E."/>
            <person name="Marck C."/>
            <person name="Goffeau A."/>
            <person name="Barbe V."/>
            <person name="Baret P."/>
            <person name="Baronian K."/>
            <person name="Beier S."/>
            <person name="Bleykasten C."/>
            <person name="Bode R."/>
            <person name="Casaregola S."/>
            <person name="Despons L."/>
            <person name="Fairhead C."/>
            <person name="Giersberg M."/>
            <person name="Gierski P."/>
            <person name="Hahnel U."/>
            <person name="Hartmann A."/>
            <person name="Jankowska D."/>
            <person name="Jubin C."/>
            <person name="Jung P."/>
            <person name="Lafontaine I."/>
            <person name="Leh-Louis V."/>
            <person name="Lemaire M."/>
            <person name="Marcet-Houben M."/>
            <person name="Mascher M."/>
            <person name="Morel G."/>
            <person name="Richard G.-F."/>
            <person name="Riechen J."/>
            <person name="Sacerdot C."/>
            <person name="Sarkar A."/>
            <person name="Savel G."/>
            <person name="Schacherer J."/>
            <person name="Sherman D."/>
            <person name="Straub M.-L."/>
            <person name="Stein N."/>
            <person name="Thierry A."/>
            <person name="Trautwein-Schult A."/>
            <person name="Westhof E."/>
            <person name="Worch S."/>
            <person name="Dujon B."/>
            <person name="Souciet J.-L."/>
            <person name="Wincker P."/>
            <person name="Scholz U."/>
            <person name="Neuveglise N."/>
        </authorList>
    </citation>
    <scope>NUCLEOTIDE SEQUENCE</scope>
    <source>
        <strain evidence="8">LS3</strain>
    </source>
</reference>
<feature type="compositionally biased region" description="Basic and acidic residues" evidence="6">
    <location>
        <begin position="16"/>
        <end position="30"/>
    </location>
</feature>
<evidence type="ECO:0000256" key="4">
    <source>
        <dbReference type="ARBA" id="ARBA00022989"/>
    </source>
</evidence>
<dbReference type="InterPro" id="IPR002523">
    <property type="entry name" value="MgTranspt_CorA/ZnTranspt_ZntB"/>
</dbReference>
<accession>A0A060THU4</accession>
<keyword evidence="3 7" id="KW-0812">Transmembrane</keyword>
<evidence type="ECO:0000256" key="5">
    <source>
        <dbReference type="ARBA" id="ARBA00023136"/>
    </source>
</evidence>
<reference evidence="8" key="1">
    <citation type="submission" date="2014-02" db="EMBL/GenBank/DDBJ databases">
        <authorList>
            <person name="Genoscope - CEA"/>
        </authorList>
    </citation>
    <scope>NUCLEOTIDE SEQUENCE</scope>
    <source>
        <strain evidence="8">LS3</strain>
    </source>
</reference>
<evidence type="ECO:0000313" key="8">
    <source>
        <dbReference type="EMBL" id="CDP38711.1"/>
    </source>
</evidence>
<feature type="region of interest" description="Disordered" evidence="6">
    <location>
        <begin position="660"/>
        <end position="682"/>
    </location>
</feature>
<dbReference type="GO" id="GO:0015095">
    <property type="term" value="F:magnesium ion transmembrane transporter activity"/>
    <property type="evidence" value="ECO:0007669"/>
    <property type="project" value="InterPro"/>
</dbReference>
<sequence>MKSISSLSSLGSYSEDDFHADELNDHRHQPDSLPVRTSSMSENVAPRSDLDISPTHSLQYEHHRRGSCAISDHSVATSVNVEGILLNQQQQPSLDVDPRPRMGENTPSGKKTDSGITRKRSRRLTRSSVVSGGDGRIDNDPQETGSRASVDTDDQVDVCFPMNSSVGSIDYAELDKYAAEADDVDDQDYGYYHATAPTNGYQSGNRPLAPMGITTESSDDTKVGDYTPPPGPVTHKQSYVPPKQTVPNPYAVGEAYNSFADNNNAFVGEKDQYPPEPEVTWGHNRRILLNEDRFSFMKSESDVTIHARDLASLVDEGQSFSDLFSEQEGTWWLDCLAPTEKEMKVISKAFGIHPLTAEDIRTRETREKVELFRTYYFVCFHTFDNDPDSPEFLAPINVFMVVFKKGILSFHYEPIQHPANVRRRIRQLQDYVTVSSDWICYALLDDITDSFAPIIKEIEYETDSIEESVFSGAENFGVMLQRIGRARKRVMSMLRLLFGKADVIKMFAKRCNERWDNAPREEIGLYLGDIQDHIVTMYQNLSVYEKIFSRSHANYLAQLQVESVNSNEETTKMLGRMTVIGTILLPLNVITGLFGMNVRVPGQDGSNLGWFFGIIGVMIVFVISVSFVASKWMAMVERRNRQRRDEESATLLDAFDRTASAANSTRSNRSRANRPLSFISRR</sequence>
<name>A0A060THU4_BLAAD</name>
<dbReference type="InterPro" id="IPR045863">
    <property type="entry name" value="CorA_TM1_TM2"/>
</dbReference>
<dbReference type="GO" id="GO:0010961">
    <property type="term" value="P:intracellular magnesium ion homeostasis"/>
    <property type="evidence" value="ECO:0007669"/>
    <property type="project" value="TreeGrafter"/>
</dbReference>
<dbReference type="FunFam" id="1.20.58.340:FF:000008">
    <property type="entry name" value="CorA family metal ion transporter"/>
    <property type="match status" value="1"/>
</dbReference>
<evidence type="ECO:0000256" key="3">
    <source>
        <dbReference type="ARBA" id="ARBA00022692"/>
    </source>
</evidence>
<dbReference type="PANTHER" id="PTHR21535">
    <property type="entry name" value="MAGNESIUM AND COBALT TRANSPORT PROTEIN/MITOCHONDRIAL IMPORT INNER MEMBRANE TRANSLOCASE SUBUNIT TIM8"/>
    <property type="match status" value="1"/>
</dbReference>
<evidence type="ECO:0000256" key="2">
    <source>
        <dbReference type="ARBA" id="ARBA00009765"/>
    </source>
</evidence>
<feature type="transmembrane region" description="Helical" evidence="7">
    <location>
        <begin position="577"/>
        <end position="596"/>
    </location>
</feature>
<dbReference type="Pfam" id="PF01544">
    <property type="entry name" value="CorA"/>
    <property type="match status" value="1"/>
</dbReference>
<gene>
    <name evidence="8" type="ORF">GNLVRS02_ARAD1D40766g</name>
</gene>
<evidence type="ECO:0000256" key="6">
    <source>
        <dbReference type="SAM" id="MobiDB-lite"/>
    </source>
</evidence>
<dbReference type="Gene3D" id="1.20.58.340">
    <property type="entry name" value="Magnesium transport protein CorA, transmembrane region"/>
    <property type="match status" value="2"/>
</dbReference>
<evidence type="ECO:0000256" key="1">
    <source>
        <dbReference type="ARBA" id="ARBA00004141"/>
    </source>
</evidence>
<dbReference type="AlphaFoldDB" id="A0A060THU4"/>
<dbReference type="InterPro" id="IPR045861">
    <property type="entry name" value="CorA_cytoplasmic_dom"/>
</dbReference>
<dbReference type="CDD" id="cd12829">
    <property type="entry name" value="Alr1p-like"/>
    <property type="match status" value="1"/>
</dbReference>
<dbReference type="PANTHER" id="PTHR21535:SF55">
    <property type="entry name" value="MAGNESIUM TRANSPORTER ALR1-RELATED"/>
    <property type="match status" value="1"/>
</dbReference>
<protein>
    <submittedName>
        <fullName evidence="8">ARAD1D40766p</fullName>
    </submittedName>
</protein>
<feature type="transmembrane region" description="Helical" evidence="7">
    <location>
        <begin position="608"/>
        <end position="634"/>
    </location>
</feature>
<dbReference type="InterPro" id="IPR044089">
    <property type="entry name" value="Alr1-like"/>
</dbReference>
<keyword evidence="5 7" id="KW-0472">Membrane</keyword>
<dbReference type="GO" id="GO:0005886">
    <property type="term" value="C:plasma membrane"/>
    <property type="evidence" value="ECO:0007669"/>
    <property type="project" value="TreeGrafter"/>
</dbReference>
<dbReference type="Gene3D" id="3.30.460.20">
    <property type="entry name" value="CorA soluble domain-like"/>
    <property type="match status" value="1"/>
</dbReference>
<dbReference type="FunFam" id="1.20.58.340:FF:000016">
    <property type="entry name" value="Magnesium transporter ALR1"/>
    <property type="match status" value="1"/>
</dbReference>
<organism evidence="8">
    <name type="scientific">Blastobotrys adeninivorans</name>
    <name type="common">Yeast</name>
    <name type="synonym">Arxula adeninivorans</name>
    <dbReference type="NCBI Taxonomy" id="409370"/>
    <lineage>
        <taxon>Eukaryota</taxon>
        <taxon>Fungi</taxon>
        <taxon>Dikarya</taxon>
        <taxon>Ascomycota</taxon>
        <taxon>Saccharomycotina</taxon>
        <taxon>Dipodascomycetes</taxon>
        <taxon>Dipodascales</taxon>
        <taxon>Trichomonascaceae</taxon>
        <taxon>Blastobotrys</taxon>
    </lineage>
</organism>
<dbReference type="PhylomeDB" id="A0A060THU4"/>
<feature type="region of interest" description="Disordered" evidence="6">
    <location>
        <begin position="1"/>
        <end position="53"/>
    </location>
</feature>
<comment type="similarity">
    <text evidence="2">Belongs to the CorA metal ion transporter (MIT) (TC 1.A.35) family.</text>
</comment>
<dbReference type="SUPFAM" id="SSF144083">
    <property type="entry name" value="Magnesium transport protein CorA, transmembrane region"/>
    <property type="match status" value="1"/>
</dbReference>
<feature type="region of interest" description="Disordered" evidence="6">
    <location>
        <begin position="86"/>
        <end position="155"/>
    </location>
</feature>
<keyword evidence="4 7" id="KW-1133">Transmembrane helix</keyword>
<dbReference type="EMBL" id="HG937694">
    <property type="protein sequence ID" value="CDP38711.1"/>
    <property type="molecule type" value="Genomic_DNA"/>
</dbReference>
<evidence type="ECO:0000256" key="7">
    <source>
        <dbReference type="SAM" id="Phobius"/>
    </source>
</evidence>
<proteinExistence type="inferred from homology"/>
<comment type="subcellular location">
    <subcellularLocation>
        <location evidence="1">Membrane</location>
        <topology evidence="1">Multi-pass membrane protein</topology>
    </subcellularLocation>
</comment>
<dbReference type="SUPFAM" id="SSF143865">
    <property type="entry name" value="CorA soluble domain-like"/>
    <property type="match status" value="1"/>
</dbReference>